<dbReference type="PANTHER" id="PTHR37836:SF3">
    <property type="entry name" value="ENDOGLUCANASE"/>
    <property type="match status" value="1"/>
</dbReference>
<feature type="signal peptide" evidence="1">
    <location>
        <begin position="1"/>
        <end position="22"/>
    </location>
</feature>
<dbReference type="Pfam" id="PF12904">
    <property type="entry name" value="Collagen_bind_2"/>
    <property type="match status" value="1"/>
</dbReference>
<proteinExistence type="predicted"/>
<dbReference type="RefSeq" id="WP_090655889.1">
    <property type="nucleotide sequence ID" value="NZ_FOXQ01000002.1"/>
</dbReference>
<dbReference type="EMBL" id="FOXQ01000002">
    <property type="protein sequence ID" value="SFP84712.1"/>
    <property type="molecule type" value="Genomic_DNA"/>
</dbReference>
<gene>
    <name evidence="4" type="ORF">SAMN05444277_102226</name>
</gene>
<name>A0A1I5TNQ0_9BACT</name>
<keyword evidence="5" id="KW-1185">Reference proteome</keyword>
<protein>
    <submittedName>
        <fullName evidence="4">Putative collagen-binding domain of a collagenase</fullName>
    </submittedName>
</protein>
<evidence type="ECO:0000256" key="1">
    <source>
        <dbReference type="SAM" id="SignalP"/>
    </source>
</evidence>
<dbReference type="Gene3D" id="3.20.20.80">
    <property type="entry name" value="Glycosidases"/>
    <property type="match status" value="1"/>
</dbReference>
<feature type="domain" description="Putative collagen-binding" evidence="2">
    <location>
        <begin position="374"/>
        <end position="459"/>
    </location>
</feature>
<evidence type="ECO:0000259" key="2">
    <source>
        <dbReference type="Pfam" id="PF12904"/>
    </source>
</evidence>
<dbReference type="OrthoDB" id="59486at2"/>
<evidence type="ECO:0000259" key="3">
    <source>
        <dbReference type="Pfam" id="PF13204"/>
    </source>
</evidence>
<dbReference type="PANTHER" id="PTHR37836">
    <property type="entry name" value="LMO1036 PROTEIN"/>
    <property type="match status" value="1"/>
</dbReference>
<dbReference type="SUPFAM" id="SSF51445">
    <property type="entry name" value="(Trans)glycosidases"/>
    <property type="match status" value="1"/>
</dbReference>
<sequence length="461" mass="52553">MFNKKIIPVYIFLIAFALQANASPLPLLKVSSAKRYLVTSDGKPFFWMGDTGWLLLTKLNREDMSSYFKQRKQQGFNVIQVMLLHSLEATDVYGDSALHNQNVSAPAVTTGNDFIHAEQYDYWDNVDYAVKAAEANGLYMALVPVWGTNVKAGGVSIDEAKAYARFLADRYKNNSNIIWMNGGDIEGDIHEEVWNAIGETLYQYDKNHLITFHPRGRNGSYKWFNDASWLSFNMVQSGHRNYAQDTAVKDLKYGEDNWRYINDAYQLQPAKPVLDAEPSYEDIPQGLHDTTQPRWQAADIRRYAYWSIFAGACGFTYGHNSIMQFKRIGDTNVAYGADKNWQQAMNATGANEMQYVVKLMQSVVFETAKPFQDIVKNSGDKYERLAALRGKNFAFVYTYNGKNIEVDMNMLDGKKSKAFWYNPRNGDKIFIETINNSGVHAFNPPGDKKDGNDWILILEKI</sequence>
<keyword evidence="1" id="KW-0732">Signal</keyword>
<organism evidence="4 5">
    <name type="scientific">Parafilimonas terrae</name>
    <dbReference type="NCBI Taxonomy" id="1465490"/>
    <lineage>
        <taxon>Bacteria</taxon>
        <taxon>Pseudomonadati</taxon>
        <taxon>Bacteroidota</taxon>
        <taxon>Chitinophagia</taxon>
        <taxon>Chitinophagales</taxon>
        <taxon>Chitinophagaceae</taxon>
        <taxon>Parafilimonas</taxon>
    </lineage>
</organism>
<dbReference type="Pfam" id="PF13204">
    <property type="entry name" value="Apiosidase"/>
    <property type="match status" value="1"/>
</dbReference>
<evidence type="ECO:0000313" key="4">
    <source>
        <dbReference type="EMBL" id="SFP84712.1"/>
    </source>
</evidence>
<reference evidence="4 5" key="1">
    <citation type="submission" date="2016-10" db="EMBL/GenBank/DDBJ databases">
        <authorList>
            <person name="de Groot N.N."/>
        </authorList>
    </citation>
    <scope>NUCLEOTIDE SEQUENCE [LARGE SCALE GENOMIC DNA]</scope>
    <source>
        <strain evidence="4 5">DSM 28286</strain>
    </source>
</reference>
<dbReference type="STRING" id="1465490.SAMN05444277_102226"/>
<feature type="domain" description="Apiosidase-like catalytic" evidence="3">
    <location>
        <begin position="32"/>
        <end position="364"/>
    </location>
</feature>
<feature type="chain" id="PRO_5011756900" evidence="1">
    <location>
        <begin position="23"/>
        <end position="461"/>
    </location>
</feature>
<dbReference type="InterPro" id="IPR025277">
    <property type="entry name" value="Apiosidase-like_cat_dom"/>
</dbReference>
<accession>A0A1I5TNQ0</accession>
<dbReference type="Proteomes" id="UP000199031">
    <property type="component" value="Unassembled WGS sequence"/>
</dbReference>
<dbReference type="AlphaFoldDB" id="A0A1I5TNQ0"/>
<dbReference type="InterPro" id="IPR017853">
    <property type="entry name" value="GH"/>
</dbReference>
<evidence type="ECO:0000313" key="5">
    <source>
        <dbReference type="Proteomes" id="UP000199031"/>
    </source>
</evidence>
<dbReference type="InterPro" id="IPR024749">
    <property type="entry name" value="Collagen-bd_put"/>
</dbReference>